<organism evidence="3 4">
    <name type="scientific">Scylla paramamosain</name>
    <name type="common">Mud crab</name>
    <dbReference type="NCBI Taxonomy" id="85552"/>
    <lineage>
        <taxon>Eukaryota</taxon>
        <taxon>Metazoa</taxon>
        <taxon>Ecdysozoa</taxon>
        <taxon>Arthropoda</taxon>
        <taxon>Crustacea</taxon>
        <taxon>Multicrustacea</taxon>
        <taxon>Malacostraca</taxon>
        <taxon>Eumalacostraca</taxon>
        <taxon>Eucarida</taxon>
        <taxon>Decapoda</taxon>
        <taxon>Pleocyemata</taxon>
        <taxon>Brachyura</taxon>
        <taxon>Eubrachyura</taxon>
        <taxon>Portunoidea</taxon>
        <taxon>Portunidae</taxon>
        <taxon>Portuninae</taxon>
        <taxon>Scylla</taxon>
    </lineage>
</organism>
<dbReference type="EMBL" id="JARAKH010000028">
    <property type="protein sequence ID" value="KAK8388442.1"/>
    <property type="molecule type" value="Genomic_DNA"/>
</dbReference>
<dbReference type="PROSITE" id="PS51257">
    <property type="entry name" value="PROKAR_LIPOPROTEIN"/>
    <property type="match status" value="1"/>
</dbReference>
<proteinExistence type="predicted"/>
<feature type="domain" description="DDE-1" evidence="2">
    <location>
        <begin position="18"/>
        <end position="147"/>
    </location>
</feature>
<reference evidence="3 4" key="1">
    <citation type="submission" date="2023-03" db="EMBL/GenBank/DDBJ databases">
        <title>High-quality genome of Scylla paramamosain provides insights in environmental adaptation.</title>
        <authorList>
            <person name="Zhang L."/>
        </authorList>
    </citation>
    <scope>NUCLEOTIDE SEQUENCE [LARGE SCALE GENOMIC DNA]</scope>
    <source>
        <strain evidence="3">LZ_2023a</strain>
        <tissue evidence="3">Muscle</tissue>
    </source>
</reference>
<evidence type="ECO:0000313" key="4">
    <source>
        <dbReference type="Proteomes" id="UP001487740"/>
    </source>
</evidence>
<dbReference type="Pfam" id="PF03184">
    <property type="entry name" value="DDE_1"/>
    <property type="match status" value="1"/>
</dbReference>
<dbReference type="PANTHER" id="PTHR19303">
    <property type="entry name" value="TRANSPOSON"/>
    <property type="match status" value="1"/>
</dbReference>
<protein>
    <recommendedName>
        <fullName evidence="2">DDE-1 domain-containing protein</fullName>
    </recommendedName>
</protein>
<dbReference type="GO" id="GO:0003677">
    <property type="term" value="F:DNA binding"/>
    <property type="evidence" value="ECO:0007669"/>
    <property type="project" value="TreeGrafter"/>
</dbReference>
<evidence type="ECO:0000259" key="2">
    <source>
        <dbReference type="Pfam" id="PF03184"/>
    </source>
</evidence>
<dbReference type="InterPro" id="IPR004875">
    <property type="entry name" value="DDE_SF_endonuclease_dom"/>
</dbReference>
<dbReference type="AlphaFoldDB" id="A0AAW0TQ02"/>
<feature type="compositionally biased region" description="Polar residues" evidence="1">
    <location>
        <begin position="283"/>
        <end position="302"/>
    </location>
</feature>
<comment type="caution">
    <text evidence="3">The sequence shown here is derived from an EMBL/GenBank/DDBJ whole genome shotgun (WGS) entry which is preliminary data.</text>
</comment>
<dbReference type="GO" id="GO:0005634">
    <property type="term" value="C:nucleus"/>
    <property type="evidence" value="ECO:0007669"/>
    <property type="project" value="TreeGrafter"/>
</dbReference>
<dbReference type="Proteomes" id="UP001487740">
    <property type="component" value="Unassembled WGS sequence"/>
</dbReference>
<feature type="compositionally biased region" description="Low complexity" evidence="1">
    <location>
        <begin position="194"/>
        <end position="205"/>
    </location>
</feature>
<keyword evidence="4" id="KW-1185">Reference proteome</keyword>
<feature type="region of interest" description="Disordered" evidence="1">
    <location>
        <begin position="282"/>
        <end position="372"/>
    </location>
</feature>
<evidence type="ECO:0000313" key="3">
    <source>
        <dbReference type="EMBL" id="KAK8388442.1"/>
    </source>
</evidence>
<feature type="compositionally biased region" description="Low complexity" evidence="1">
    <location>
        <begin position="303"/>
        <end position="359"/>
    </location>
</feature>
<evidence type="ECO:0000256" key="1">
    <source>
        <dbReference type="SAM" id="MobiDB-lite"/>
    </source>
</evidence>
<accession>A0AAW0TQ02</accession>
<dbReference type="InterPro" id="IPR050863">
    <property type="entry name" value="CenT-Element_Derived"/>
</dbReference>
<dbReference type="PANTHER" id="PTHR19303:SF57">
    <property type="entry name" value="HTH CENPB-TYPE DOMAIN-CONTAINING PROTEIN"/>
    <property type="match status" value="1"/>
</dbReference>
<feature type="region of interest" description="Disordered" evidence="1">
    <location>
        <begin position="194"/>
        <end position="218"/>
    </location>
</feature>
<sequence length="451" mass="49432">MTGVKHVYSIASGTWQQVTMLACSSAIGQYLPPLLIFLYTRDPRFNVLEEFEEAFFQKTPNGWITEVVFLSFLRDIFIPKLGEKQPVVLLVDGHSSYHSVSALCNENSVILYCLKAHIIHLIQPLDLAFFRAIKLVWSEAIRKIQYQTGESVIMRCAQLQQAKAKLQFLQCCSNHFPQLTSSGTTVLPACTPATSTSLPSASQAAEPKVSRPKQGTPTPSAFSNIFKVIKFNHSLGEEIALKFMKQYEELYNMEDPLFKKNGRCWRKPYSLPHSPCLPHPSFVPQSLPSTSKPTSQSLPSTFQSAPQSLPSTSQPAQQSLPSTSQPAQQSLPSTSQPTQQSLPSTSQSVPQSLPSTSQPGPQSLPSTSQPAQQSLAFHIPACPTVPAFHIPACPTVPAFHIPACPTVPAFHIPACPTVPAFHIPTCPTVPAFHIPVCPTVPAFHMPKFQNK</sequence>
<name>A0AAW0TQ02_SCYPA</name>
<gene>
    <name evidence="3" type="ORF">O3P69_020432</name>
</gene>
<feature type="compositionally biased region" description="Polar residues" evidence="1">
    <location>
        <begin position="360"/>
        <end position="372"/>
    </location>
</feature>